<feature type="region of interest" description="Disordered" evidence="1">
    <location>
        <begin position="1"/>
        <end position="64"/>
    </location>
</feature>
<dbReference type="Proteomes" id="UP001153678">
    <property type="component" value="Unassembled WGS sequence"/>
</dbReference>
<sequence length="276" mass="31781">MRPDEYKQAQARKYQAKLRSRGSSESSKEVQEKRKERSSKSRGGFQHKGYEEEAEEIEEYGDKRQNFRRRKVESNSYRYKDISDTEETTDGIDLETRDFLQMIDVSETRSLDPSTYFQFKEEKDWETSIEAVNESDEIYQNLMNISFDALELSLSNVSLAERLNLSDDIFMEGQENEFETGLESSLEIAVPIVPKTVKTDVQKSILKNVKTTETSQTVISNVRVPASNKIIKKTPVSTSKIYANPEKPTSTINNDDDIDDFLKSLDDKNGNFFVLL</sequence>
<feature type="compositionally biased region" description="Basic and acidic residues" evidence="1">
    <location>
        <begin position="26"/>
        <end position="39"/>
    </location>
</feature>
<dbReference type="OrthoDB" id="5596566at2759"/>
<gene>
    <name evidence="2" type="ORF">FWILDA_LOCUS7890</name>
</gene>
<evidence type="ECO:0000313" key="2">
    <source>
        <dbReference type="EMBL" id="CAI2177048.1"/>
    </source>
</evidence>
<keyword evidence="3" id="KW-1185">Reference proteome</keyword>
<dbReference type="PANTHER" id="PTHR16524:SF2">
    <property type="entry name" value="CELL DEATH REGULATOR AVEN"/>
    <property type="match status" value="1"/>
</dbReference>
<evidence type="ECO:0000313" key="3">
    <source>
        <dbReference type="Proteomes" id="UP001153678"/>
    </source>
</evidence>
<reference evidence="2" key="1">
    <citation type="submission" date="2022-08" db="EMBL/GenBank/DDBJ databases">
        <authorList>
            <person name="Kallberg Y."/>
            <person name="Tangrot J."/>
            <person name="Rosling A."/>
        </authorList>
    </citation>
    <scope>NUCLEOTIDE SEQUENCE</scope>
    <source>
        <strain evidence="2">Wild A</strain>
    </source>
</reference>
<dbReference type="InterPro" id="IPR026187">
    <property type="entry name" value="Aven"/>
</dbReference>
<evidence type="ECO:0000256" key="1">
    <source>
        <dbReference type="SAM" id="MobiDB-lite"/>
    </source>
</evidence>
<dbReference type="GO" id="GO:0010972">
    <property type="term" value="P:negative regulation of G2/M transition of mitotic cell cycle"/>
    <property type="evidence" value="ECO:0007669"/>
    <property type="project" value="TreeGrafter"/>
</dbReference>
<comment type="caution">
    <text evidence="2">The sequence shown here is derived from an EMBL/GenBank/DDBJ whole genome shotgun (WGS) entry which is preliminary data.</text>
</comment>
<protein>
    <submittedName>
        <fullName evidence="2">5413_t:CDS:1</fullName>
    </submittedName>
</protein>
<name>A0A9W4SPQ3_9GLOM</name>
<accession>A0A9W4SPQ3</accession>
<organism evidence="2 3">
    <name type="scientific">Funneliformis geosporum</name>
    <dbReference type="NCBI Taxonomy" id="1117311"/>
    <lineage>
        <taxon>Eukaryota</taxon>
        <taxon>Fungi</taxon>
        <taxon>Fungi incertae sedis</taxon>
        <taxon>Mucoromycota</taxon>
        <taxon>Glomeromycotina</taxon>
        <taxon>Glomeromycetes</taxon>
        <taxon>Glomerales</taxon>
        <taxon>Glomeraceae</taxon>
        <taxon>Funneliformis</taxon>
    </lineage>
</organism>
<dbReference type="PANTHER" id="PTHR16524">
    <property type="entry name" value="CELL DEATH REGULATOR AVEN"/>
    <property type="match status" value="1"/>
</dbReference>
<dbReference type="EMBL" id="CAMKVN010001599">
    <property type="protein sequence ID" value="CAI2177048.1"/>
    <property type="molecule type" value="Genomic_DNA"/>
</dbReference>
<proteinExistence type="predicted"/>
<dbReference type="AlphaFoldDB" id="A0A9W4SPQ3"/>